<dbReference type="RefSeq" id="WP_308731528.1">
    <property type="nucleotide sequence ID" value="NZ_JAJEQN010000011.1"/>
</dbReference>
<evidence type="ECO:0000313" key="3">
    <source>
        <dbReference type="Proteomes" id="UP001198200"/>
    </source>
</evidence>
<name>A0AAE3E3L6_9FIRM</name>
<dbReference type="AlphaFoldDB" id="A0AAE3E3L6"/>
<feature type="signal peptide" evidence="1">
    <location>
        <begin position="1"/>
        <end position="25"/>
    </location>
</feature>
<protein>
    <recommendedName>
        <fullName evidence="4">SipW-cognate class signal peptide</fullName>
    </recommendedName>
</protein>
<keyword evidence="1" id="KW-0732">Signal</keyword>
<comment type="caution">
    <text evidence="2">The sequence shown here is derived from an EMBL/GenBank/DDBJ whole genome shotgun (WGS) entry which is preliminary data.</text>
</comment>
<accession>A0AAE3E3L6</accession>
<dbReference type="Proteomes" id="UP001198200">
    <property type="component" value="Unassembled WGS sequence"/>
</dbReference>
<dbReference type="EMBL" id="JAJEQN010000011">
    <property type="protein sequence ID" value="MCC2221236.1"/>
    <property type="molecule type" value="Genomic_DNA"/>
</dbReference>
<evidence type="ECO:0008006" key="4">
    <source>
        <dbReference type="Google" id="ProtNLM"/>
    </source>
</evidence>
<sequence length="322" mass="34586">MAVKQLKKQLIASILSVAVAFVALASSTYAWYVSNNTVDATTSTIAAKTDNFVLQVAKLTEGAQHGTNQSLVASSIGHKISPSSTNDLKDWYASLTWGQDGLVHSYMQADVNETGEYTRDKTGTYTIDPARYAFIKSEYVIYTVTQTGTCDVYLAAEDGVPAVQVTATGTATSDIIPKSLRVGITMQDLDGTIPSGDEELVLVYAPYDETGKGNDGTGIDGWTYVADTANVAPVTYAHVYGENYIWTDSSKAQHNYAAQKNGAVYTAPTSNATTLASDVDYDGKIMRVYIWIEGTDEQCVNNSSEEDQSTFQVTVSLAGVAK</sequence>
<evidence type="ECO:0000256" key="1">
    <source>
        <dbReference type="SAM" id="SignalP"/>
    </source>
</evidence>
<keyword evidence="3" id="KW-1185">Reference proteome</keyword>
<feature type="chain" id="PRO_5042189456" description="SipW-cognate class signal peptide" evidence="1">
    <location>
        <begin position="26"/>
        <end position="322"/>
    </location>
</feature>
<organism evidence="2 3">
    <name type="scientific">Anthropogastromicrobium aceti</name>
    <dbReference type="NCBI Taxonomy" id="2981768"/>
    <lineage>
        <taxon>Bacteria</taxon>
        <taxon>Bacillati</taxon>
        <taxon>Bacillota</taxon>
        <taxon>Clostridia</taxon>
        <taxon>Lachnospirales</taxon>
        <taxon>Lachnospiraceae</taxon>
        <taxon>Anthropogastromicrobium</taxon>
    </lineage>
</organism>
<proteinExistence type="predicted"/>
<evidence type="ECO:0000313" key="2">
    <source>
        <dbReference type="EMBL" id="MCC2221236.1"/>
    </source>
</evidence>
<gene>
    <name evidence="2" type="ORF">LKD48_06175</name>
</gene>
<reference evidence="2 3" key="1">
    <citation type="submission" date="2021-10" db="EMBL/GenBank/DDBJ databases">
        <title>Anaerobic single-cell dispensing facilitates the cultivation of human gut bacteria.</title>
        <authorList>
            <person name="Afrizal A."/>
        </authorList>
    </citation>
    <scope>NUCLEOTIDE SEQUENCE [LARGE SCALE GENOMIC DNA]</scope>
    <source>
        <strain evidence="2 3">CLA-AA-H224</strain>
    </source>
</reference>